<evidence type="ECO:0000256" key="1">
    <source>
        <dbReference type="SAM" id="MobiDB-lite"/>
    </source>
</evidence>
<keyword evidence="2" id="KW-0472">Membrane</keyword>
<feature type="region of interest" description="Disordered" evidence="1">
    <location>
        <begin position="183"/>
        <end position="223"/>
    </location>
</feature>
<protein>
    <recommendedName>
        <fullName evidence="5">Reverse transcriptase Ty1/copia-type domain-containing protein</fullName>
    </recommendedName>
</protein>
<proteinExistence type="predicted"/>
<dbReference type="EMBL" id="CAUYUJ010009080">
    <property type="protein sequence ID" value="CAK0825778.1"/>
    <property type="molecule type" value="Genomic_DNA"/>
</dbReference>
<feature type="region of interest" description="Disordered" evidence="1">
    <location>
        <begin position="18"/>
        <end position="43"/>
    </location>
</feature>
<organism evidence="3 4">
    <name type="scientific">Prorocentrum cordatum</name>
    <dbReference type="NCBI Taxonomy" id="2364126"/>
    <lineage>
        <taxon>Eukaryota</taxon>
        <taxon>Sar</taxon>
        <taxon>Alveolata</taxon>
        <taxon>Dinophyceae</taxon>
        <taxon>Prorocentrales</taxon>
        <taxon>Prorocentraceae</taxon>
        <taxon>Prorocentrum</taxon>
    </lineage>
</organism>
<sequence>DALGPKCIFALSATRLRPRPGARSAEPSRARRSKGGDSAQVSAARGIRGATIDSGAQITAFPCDVLKSKGYALAKSSISKLQSIDGAKAADVEWPVMPTDAITKQGKSVIHPPLGDWIAAGPVSPPTSANAIKLMKDRGTCYLECDEMLDNSAEGKRAARMASIGEQQGEGLYLSAARKTLRAQVPATEPATEDRQQLPTALGPDPSENVTLKAKVSSEPKGDDEYPVVEMDFFFAATDEIARKHLMVNGIVVKVIDFRKLETKERGELPAILNVVDCRSNASAALFGPKRIGECKSLFVAMLVDSWGRATVILLADGESAIVALAEQVKKLRSHSTIVRQGPAYSSKSMGRVEASSGAAAGPLRTLRFSLETKLGCKLELSDPVLAFLANAAGWCVAGCQPRSRGRSSYKFLFGREYEGEVAEIGEQARRRISARVAAGQGKFEARFAKGIWVGKSEFGDQHLVVDLQRGLLKVRSVRRVPEEFRWNAELVKQVDATPWAPVPERVKSTIKQSMYIAEAMKNMHGPTGSCPNCVYGRGQHSEQRRQRLETIAQALERDPVQETLEPNKRQRVGALVQAPEVVVIAGLSVCELAVCEEDGDQEVDPLWGPIPSGLERCEGLCEAHVGCCVFRHDHGGQCACRECLIGCANELNPDDEVVASLRALWSNRGAYEITDWSVGPNAAEPTVKVQYDYYTGEPLDELKYQKGKADELQAMSEHGVYSKIRISDCEPGGKHIGGYPIAHEKAGEVRRRFVGAEVARQHREDNHQGTPPLAMVRAILNLAASKHDSDGQHRRCIRIWDVRKAFLNSDLREKIYAHPGSQLCERGFCWELHKALYGTRLASQLRGESVKATSDDARGQALKGARGMFYFPNLCSDGKDAAMGVHGDDFTAEGHVATLDQLDDVLSVEYEITSSPPLGPGHPGVARYLKRVYLYVILKFGSKEGAEAVDASGTEAIGAQLRNATDLMPTAEARKSASAGGLALYLAADRPDIMFSSKTIMQDVSGPNYQMHARLMRLARYLEGHQVLSADGDADWAAPTAAARKSTSGFTIRFGNHTWDCYSASQATQALSSGESEFYALGSIAARGQQVKFFLSEIWIKIKLVVASDSTAARGMAQRHGVGKVRRVELCYHWVQERLRLQMFELVKEDTRKMLADIRTKYVGKDSMAKHLRELNLRMTGAAMVLSTLLAIPSAAATSEQCRMDDEGEKLGTRQSGGFPWLLVSLIFVLYLVAYLAGWRAGRRLEEDSEPSQEPPEERIAWRSSDYINEQKYTTREQSVRLKVGYARKEELVETASATSPMEMQVVTQLTNELKDRGVVVKWQVRMLASGRRISEMLATTAEVLNRLQERFG</sequence>
<comment type="caution">
    <text evidence="3">The sequence shown here is derived from an EMBL/GenBank/DDBJ whole genome shotgun (WGS) entry which is preliminary data.</text>
</comment>
<accession>A0ABN9S4C4</accession>
<evidence type="ECO:0000256" key="2">
    <source>
        <dbReference type="SAM" id="Phobius"/>
    </source>
</evidence>
<evidence type="ECO:0000313" key="4">
    <source>
        <dbReference type="Proteomes" id="UP001189429"/>
    </source>
</evidence>
<keyword evidence="4" id="KW-1185">Reference proteome</keyword>
<dbReference type="CDD" id="cd09272">
    <property type="entry name" value="RNase_HI_RT_Ty1"/>
    <property type="match status" value="1"/>
</dbReference>
<name>A0ABN9S4C4_9DINO</name>
<gene>
    <name evidence="3" type="ORF">PCOR1329_LOCUS25822</name>
</gene>
<dbReference type="Proteomes" id="UP001189429">
    <property type="component" value="Unassembled WGS sequence"/>
</dbReference>
<feature type="non-terminal residue" evidence="3">
    <location>
        <position position="1"/>
    </location>
</feature>
<keyword evidence="2" id="KW-1133">Transmembrane helix</keyword>
<evidence type="ECO:0000313" key="3">
    <source>
        <dbReference type="EMBL" id="CAK0825778.1"/>
    </source>
</evidence>
<feature type="transmembrane region" description="Helical" evidence="2">
    <location>
        <begin position="1219"/>
        <end position="1238"/>
    </location>
</feature>
<keyword evidence="2" id="KW-0812">Transmembrane</keyword>
<evidence type="ECO:0008006" key="5">
    <source>
        <dbReference type="Google" id="ProtNLM"/>
    </source>
</evidence>
<reference evidence="3" key="1">
    <citation type="submission" date="2023-10" db="EMBL/GenBank/DDBJ databases">
        <authorList>
            <person name="Chen Y."/>
            <person name="Shah S."/>
            <person name="Dougan E. K."/>
            <person name="Thang M."/>
            <person name="Chan C."/>
        </authorList>
    </citation>
    <scope>NUCLEOTIDE SEQUENCE [LARGE SCALE GENOMIC DNA]</scope>
</reference>